<dbReference type="Proteomes" id="UP000008291">
    <property type="component" value="Chromosome"/>
</dbReference>
<dbReference type="eggNOG" id="COG1179">
    <property type="taxonomic scope" value="Bacteria"/>
</dbReference>
<dbReference type="KEGG" id="tbd:Tbd_0522"/>
<dbReference type="GO" id="GO:0008641">
    <property type="term" value="F:ubiquitin-like modifier activating enzyme activity"/>
    <property type="evidence" value="ECO:0007669"/>
    <property type="project" value="InterPro"/>
</dbReference>
<dbReference type="AlphaFoldDB" id="Q3SLD8"/>
<dbReference type="InterPro" id="IPR045886">
    <property type="entry name" value="ThiF/MoeB/HesA"/>
</dbReference>
<feature type="domain" description="THIF-type NAD/FAD binding fold" evidence="2">
    <location>
        <begin position="12"/>
        <end position="238"/>
    </location>
</feature>
<dbReference type="CDD" id="cd00755">
    <property type="entry name" value="YgdL_like"/>
    <property type="match status" value="1"/>
</dbReference>
<evidence type="ECO:0000313" key="4">
    <source>
        <dbReference type="Proteomes" id="UP000008291"/>
    </source>
</evidence>
<proteinExistence type="predicted"/>
<name>Q3SLD8_THIDA</name>
<feature type="region of interest" description="Disordered" evidence="1">
    <location>
        <begin position="245"/>
        <end position="267"/>
    </location>
</feature>
<dbReference type="HOGENOM" id="CLU_013325_4_1_4"/>
<evidence type="ECO:0000259" key="2">
    <source>
        <dbReference type="Pfam" id="PF00899"/>
    </source>
</evidence>
<dbReference type="RefSeq" id="WP_011311034.1">
    <property type="nucleotide sequence ID" value="NC_007404.1"/>
</dbReference>
<dbReference type="Pfam" id="PF00899">
    <property type="entry name" value="ThiF"/>
    <property type="match status" value="1"/>
</dbReference>
<dbReference type="STRING" id="292415.Tbd_0522"/>
<dbReference type="InterPro" id="IPR035985">
    <property type="entry name" value="Ubiquitin-activating_enz"/>
</dbReference>
<dbReference type="Gene3D" id="3.40.50.720">
    <property type="entry name" value="NAD(P)-binding Rossmann-like Domain"/>
    <property type="match status" value="1"/>
</dbReference>
<dbReference type="PANTHER" id="PTHR43267">
    <property type="entry name" value="TRNA THREONYLCARBAMOYLADENOSINE DEHYDRATASE"/>
    <property type="match status" value="1"/>
</dbReference>
<gene>
    <name evidence="3" type="ordered locus">Tbd_0522</name>
</gene>
<sequence>MDAPQFERTRILLDPAEQARLARAHVLVAGLGGVGSYCAEALARAGVGRLTLVDHDVVAASNINRQLPALLSTVGQAKVDVMAARIRDINPACEVVVVREFLIPETVAERVPADVDFVVDCIDSLNCKVALVASSVERGLNVASSMGAGNKLDPSRIRLADISKTSMCALAAVMRKRLRKRGIAKGVLTIFSDEPGRAPLPPQPVEGRGRARAVNGTISYMPPLFGLMLAGAVVRKMIAGGSAATEAPAVAPPPQNPGEKNAGAAGV</sequence>
<accession>Q3SLD8</accession>
<keyword evidence="4" id="KW-1185">Reference proteome</keyword>
<dbReference type="GO" id="GO:0061503">
    <property type="term" value="F:tRNA threonylcarbamoyladenosine dehydratase"/>
    <property type="evidence" value="ECO:0007669"/>
    <property type="project" value="TreeGrafter"/>
</dbReference>
<dbReference type="SUPFAM" id="SSF69572">
    <property type="entry name" value="Activating enzymes of the ubiquitin-like proteins"/>
    <property type="match status" value="1"/>
</dbReference>
<protein>
    <submittedName>
        <fullName evidence="3">HesA/MoeB/ThiF family protein</fullName>
    </submittedName>
</protein>
<dbReference type="OrthoDB" id="9804150at2"/>
<dbReference type="PANTHER" id="PTHR43267:SF1">
    <property type="entry name" value="TRNA THREONYLCARBAMOYLADENOSINE DEHYDRATASE"/>
    <property type="match status" value="1"/>
</dbReference>
<evidence type="ECO:0000256" key="1">
    <source>
        <dbReference type="SAM" id="MobiDB-lite"/>
    </source>
</evidence>
<dbReference type="InterPro" id="IPR000594">
    <property type="entry name" value="ThiF_NAD_FAD-bd"/>
</dbReference>
<dbReference type="GO" id="GO:0061504">
    <property type="term" value="P:cyclic threonylcarbamoyladenosine biosynthetic process"/>
    <property type="evidence" value="ECO:0007669"/>
    <property type="project" value="TreeGrafter"/>
</dbReference>
<organism evidence="3 4">
    <name type="scientific">Thiobacillus denitrificans (strain ATCC 25259 / T1)</name>
    <dbReference type="NCBI Taxonomy" id="292415"/>
    <lineage>
        <taxon>Bacteria</taxon>
        <taxon>Pseudomonadati</taxon>
        <taxon>Pseudomonadota</taxon>
        <taxon>Betaproteobacteria</taxon>
        <taxon>Nitrosomonadales</taxon>
        <taxon>Thiobacillaceae</taxon>
        <taxon>Thiobacillus</taxon>
    </lineage>
</organism>
<reference evidence="3 4" key="1">
    <citation type="journal article" date="2006" name="J. Bacteriol.">
        <title>The genome sequence of the obligately chemolithoautotrophic, facultatively anaerobic bacterium Thiobacillus denitrificans.</title>
        <authorList>
            <person name="Beller H.R."/>
            <person name="Chain P.S."/>
            <person name="Letain T.E."/>
            <person name="Chakicherla A."/>
            <person name="Larimer F.W."/>
            <person name="Richardson P.M."/>
            <person name="Coleman M.A."/>
            <person name="Wood A.P."/>
            <person name="Kelly D.P."/>
        </authorList>
    </citation>
    <scope>NUCLEOTIDE SEQUENCE [LARGE SCALE GENOMIC DNA]</scope>
    <source>
        <strain evidence="3 4">ATCC 25259</strain>
    </source>
</reference>
<dbReference type="EMBL" id="CP000116">
    <property type="protein sequence ID" value="AAZ96475.1"/>
    <property type="molecule type" value="Genomic_DNA"/>
</dbReference>
<evidence type="ECO:0000313" key="3">
    <source>
        <dbReference type="EMBL" id="AAZ96475.1"/>
    </source>
</evidence>